<feature type="signal peptide" evidence="6">
    <location>
        <begin position="1"/>
        <end position="21"/>
    </location>
</feature>
<dbReference type="PANTHER" id="PTHR30290">
    <property type="entry name" value="PERIPLASMIC BINDING COMPONENT OF ABC TRANSPORTER"/>
    <property type="match status" value="1"/>
</dbReference>
<proteinExistence type="inferred from homology"/>
<dbReference type="SUPFAM" id="SSF53850">
    <property type="entry name" value="Periplasmic binding protein-like II"/>
    <property type="match status" value="1"/>
</dbReference>
<gene>
    <name evidence="8" type="ORF">EPA93_14055</name>
</gene>
<comment type="subcellular location">
    <subcellularLocation>
        <location evidence="1">Cell envelope</location>
    </subcellularLocation>
</comment>
<dbReference type="RefSeq" id="WP_129888129.1">
    <property type="nucleotide sequence ID" value="NZ_CP035758.1"/>
</dbReference>
<dbReference type="Pfam" id="PF00496">
    <property type="entry name" value="SBP_bac_5"/>
    <property type="match status" value="1"/>
</dbReference>
<keyword evidence="9" id="KW-1185">Reference proteome</keyword>
<sequence length="576" mass="63801">MKHTRYVILPALTLLIMLLSACGSSTSNVTTSQAAKAPTKQQILVFPIGGVRDVATLDPPLISEVYSAEAEGMLFNGMYTYNDQSKMVPDLATSYELSADGLRWTFHLRPNLKFSDGSLLTSADVVYSIDRSLQPSLKSPFAYGELAEIKDADKLNDGKIKTLIGDSLLTPDPQTVVIVTSKPAAFFMDLVGSWAVVEKSFVEKYGSHWTDHLSEGGVAGPWKLQSWSHNKSLTFVPNPYYYGPKPQLQKLVMPLYVESDTTYKDYQVNRVDFSFVPPVNVEAAKKLSDGQFRVDPSLGNAFVAMNYLVKPFDNLKVRQAFDLAINRELLASKVWHNTVLPTYHTIPQGAQGYNPNLANLSGNKSLAGDPVRAKQLFMEGLQEEGMTPATMPPIHIEVTVAGEQSLSDQWAVLQQMWNTALGISVKIDVVDFNKLVTDINGSHGNKNVMADALGWQASPDPHSWTTLMFDPSAGSDYSNYGYNPEQRKVLADLAKADENVKNAAERLQEYDQVERELENDVAWIVLYQDESLCAVKPCVVGWPHNVFGQFGIPYQPDWGNIYISTQPNCANTSSYQ</sequence>
<keyword evidence="3" id="KW-0813">Transport</keyword>
<dbReference type="OrthoDB" id="9783874at2"/>
<dbReference type="InterPro" id="IPR000914">
    <property type="entry name" value="SBP_5_dom"/>
</dbReference>
<dbReference type="Proteomes" id="UP000290365">
    <property type="component" value="Chromosome"/>
</dbReference>
<dbReference type="PANTHER" id="PTHR30290:SF10">
    <property type="entry name" value="PERIPLASMIC OLIGOPEPTIDE-BINDING PROTEIN-RELATED"/>
    <property type="match status" value="1"/>
</dbReference>
<feature type="coiled-coil region" evidence="5">
    <location>
        <begin position="493"/>
        <end position="520"/>
    </location>
</feature>
<feature type="chain" id="PRO_5020445929" evidence="6">
    <location>
        <begin position="22"/>
        <end position="576"/>
    </location>
</feature>
<evidence type="ECO:0000256" key="3">
    <source>
        <dbReference type="ARBA" id="ARBA00022448"/>
    </source>
</evidence>
<dbReference type="CDD" id="cd08504">
    <property type="entry name" value="PBP2_OppA"/>
    <property type="match status" value="1"/>
</dbReference>
<evidence type="ECO:0000256" key="6">
    <source>
        <dbReference type="SAM" id="SignalP"/>
    </source>
</evidence>
<dbReference type="GO" id="GO:0043190">
    <property type="term" value="C:ATP-binding cassette (ABC) transporter complex"/>
    <property type="evidence" value="ECO:0007669"/>
    <property type="project" value="InterPro"/>
</dbReference>
<organism evidence="8 9">
    <name type="scientific">Ktedonosporobacter rubrisoli</name>
    <dbReference type="NCBI Taxonomy" id="2509675"/>
    <lineage>
        <taxon>Bacteria</taxon>
        <taxon>Bacillati</taxon>
        <taxon>Chloroflexota</taxon>
        <taxon>Ktedonobacteria</taxon>
        <taxon>Ktedonobacterales</taxon>
        <taxon>Ktedonosporobacteraceae</taxon>
        <taxon>Ktedonosporobacter</taxon>
    </lineage>
</organism>
<protein>
    <submittedName>
        <fullName evidence="8">Peptide ABC transporter substrate-binding protein</fullName>
    </submittedName>
</protein>
<evidence type="ECO:0000313" key="8">
    <source>
        <dbReference type="EMBL" id="QBD77066.1"/>
    </source>
</evidence>
<keyword evidence="4 6" id="KW-0732">Signal</keyword>
<accession>A0A4P6JQM7</accession>
<dbReference type="GO" id="GO:0030313">
    <property type="term" value="C:cell envelope"/>
    <property type="evidence" value="ECO:0007669"/>
    <property type="project" value="UniProtKB-SubCell"/>
</dbReference>
<dbReference type="InterPro" id="IPR039424">
    <property type="entry name" value="SBP_5"/>
</dbReference>
<dbReference type="PROSITE" id="PS51257">
    <property type="entry name" value="PROKAR_LIPOPROTEIN"/>
    <property type="match status" value="1"/>
</dbReference>
<dbReference type="KEGG" id="kbs:EPA93_14055"/>
<dbReference type="GO" id="GO:0015833">
    <property type="term" value="P:peptide transport"/>
    <property type="evidence" value="ECO:0007669"/>
    <property type="project" value="TreeGrafter"/>
</dbReference>
<evidence type="ECO:0000256" key="1">
    <source>
        <dbReference type="ARBA" id="ARBA00004196"/>
    </source>
</evidence>
<dbReference type="Gene3D" id="3.90.76.10">
    <property type="entry name" value="Dipeptide-binding Protein, Domain 1"/>
    <property type="match status" value="1"/>
</dbReference>
<dbReference type="InterPro" id="IPR030678">
    <property type="entry name" value="Peptide/Ni-bd"/>
</dbReference>
<evidence type="ECO:0000313" key="9">
    <source>
        <dbReference type="Proteomes" id="UP000290365"/>
    </source>
</evidence>
<dbReference type="Gene3D" id="3.10.105.10">
    <property type="entry name" value="Dipeptide-binding Protein, Domain 3"/>
    <property type="match status" value="1"/>
</dbReference>
<dbReference type="GO" id="GO:1904680">
    <property type="term" value="F:peptide transmembrane transporter activity"/>
    <property type="evidence" value="ECO:0007669"/>
    <property type="project" value="TreeGrafter"/>
</dbReference>
<reference evidence="8 9" key="1">
    <citation type="submission" date="2019-01" db="EMBL/GenBank/DDBJ databases">
        <title>Ktedonosporobacter rubrisoli SCAWS-G2.</title>
        <authorList>
            <person name="Huang Y."/>
            <person name="Yan B."/>
        </authorList>
    </citation>
    <scope>NUCLEOTIDE SEQUENCE [LARGE SCALE GENOMIC DNA]</scope>
    <source>
        <strain evidence="8 9">SCAWS-G2</strain>
    </source>
</reference>
<comment type="similarity">
    <text evidence="2">Belongs to the bacterial solute-binding protein 5 family.</text>
</comment>
<keyword evidence="5" id="KW-0175">Coiled coil</keyword>
<name>A0A4P6JQM7_KTERU</name>
<dbReference type="AlphaFoldDB" id="A0A4P6JQM7"/>
<evidence type="ECO:0000256" key="5">
    <source>
        <dbReference type="SAM" id="Coils"/>
    </source>
</evidence>
<feature type="domain" description="Solute-binding protein family 5" evidence="7">
    <location>
        <begin position="86"/>
        <end position="472"/>
    </location>
</feature>
<dbReference type="Gene3D" id="3.40.190.10">
    <property type="entry name" value="Periplasmic binding protein-like II"/>
    <property type="match status" value="1"/>
</dbReference>
<evidence type="ECO:0000259" key="7">
    <source>
        <dbReference type="Pfam" id="PF00496"/>
    </source>
</evidence>
<evidence type="ECO:0000256" key="4">
    <source>
        <dbReference type="ARBA" id="ARBA00022729"/>
    </source>
</evidence>
<dbReference type="EMBL" id="CP035758">
    <property type="protein sequence ID" value="QBD77066.1"/>
    <property type="molecule type" value="Genomic_DNA"/>
</dbReference>
<dbReference type="GO" id="GO:0042597">
    <property type="term" value="C:periplasmic space"/>
    <property type="evidence" value="ECO:0007669"/>
    <property type="project" value="UniProtKB-ARBA"/>
</dbReference>
<evidence type="ECO:0000256" key="2">
    <source>
        <dbReference type="ARBA" id="ARBA00005695"/>
    </source>
</evidence>
<dbReference type="PIRSF" id="PIRSF002741">
    <property type="entry name" value="MppA"/>
    <property type="match status" value="1"/>
</dbReference>